<sequence length="72" mass="7770">MTDLWIKPDRPARERADPVVVTLSGPGAEALRRLARQLDSTPQELAEMIISEALVLKISLHALAEAPAQGNA</sequence>
<dbReference type="Proteomes" id="UP000323142">
    <property type="component" value="Unassembled WGS sequence"/>
</dbReference>
<keyword evidence="2" id="KW-1185">Reference proteome</keyword>
<evidence type="ECO:0008006" key="3">
    <source>
        <dbReference type="Google" id="ProtNLM"/>
    </source>
</evidence>
<protein>
    <recommendedName>
        <fullName evidence="3">CopG family transcriptional regulator</fullName>
    </recommendedName>
</protein>
<reference evidence="1 2" key="1">
    <citation type="submission" date="2019-09" db="EMBL/GenBank/DDBJ databases">
        <title>Salinarimonas rosea gen. nov., sp. nov., a new member of the a-2 subgroup of the Proteobacteria.</title>
        <authorList>
            <person name="Liu J."/>
        </authorList>
    </citation>
    <scope>NUCLEOTIDE SEQUENCE [LARGE SCALE GENOMIC DNA]</scope>
    <source>
        <strain evidence="1 2">BN140002</strain>
    </source>
</reference>
<evidence type="ECO:0000313" key="2">
    <source>
        <dbReference type="Proteomes" id="UP000323142"/>
    </source>
</evidence>
<reference evidence="1 2" key="2">
    <citation type="submission" date="2019-09" db="EMBL/GenBank/DDBJ databases">
        <authorList>
            <person name="Jin C."/>
        </authorList>
    </citation>
    <scope>NUCLEOTIDE SEQUENCE [LARGE SCALE GENOMIC DNA]</scope>
    <source>
        <strain evidence="1 2">BN140002</strain>
    </source>
</reference>
<organism evidence="1 2">
    <name type="scientific">Salinarimonas soli</name>
    <dbReference type="NCBI Taxonomy" id="1638099"/>
    <lineage>
        <taxon>Bacteria</taxon>
        <taxon>Pseudomonadati</taxon>
        <taxon>Pseudomonadota</taxon>
        <taxon>Alphaproteobacteria</taxon>
        <taxon>Hyphomicrobiales</taxon>
        <taxon>Salinarimonadaceae</taxon>
        <taxon>Salinarimonas</taxon>
    </lineage>
</organism>
<gene>
    <name evidence="1" type="ORF">F0L46_08455</name>
</gene>
<dbReference type="EMBL" id="VUOA01000018">
    <property type="protein sequence ID" value="KAA2237700.1"/>
    <property type="molecule type" value="Genomic_DNA"/>
</dbReference>
<proteinExistence type="predicted"/>
<evidence type="ECO:0000313" key="1">
    <source>
        <dbReference type="EMBL" id="KAA2237700.1"/>
    </source>
</evidence>
<name>A0A5B2VGQ9_9HYPH</name>
<dbReference type="AlphaFoldDB" id="A0A5B2VGQ9"/>
<comment type="caution">
    <text evidence="1">The sequence shown here is derived from an EMBL/GenBank/DDBJ whole genome shotgun (WGS) entry which is preliminary data.</text>
</comment>
<accession>A0A5B2VGQ9</accession>
<dbReference type="RefSeq" id="WP_149816653.1">
    <property type="nucleotide sequence ID" value="NZ_VUOA01000018.1"/>
</dbReference>